<dbReference type="Proteomes" id="UP000642829">
    <property type="component" value="Unassembled WGS sequence"/>
</dbReference>
<dbReference type="EMBL" id="BMXG01000004">
    <property type="protein sequence ID" value="GHB94837.1"/>
    <property type="molecule type" value="Genomic_DNA"/>
</dbReference>
<organism evidence="2 3">
    <name type="scientific">Cerasicoccus arenae</name>
    <dbReference type="NCBI Taxonomy" id="424488"/>
    <lineage>
        <taxon>Bacteria</taxon>
        <taxon>Pseudomonadati</taxon>
        <taxon>Verrucomicrobiota</taxon>
        <taxon>Opitutia</taxon>
        <taxon>Puniceicoccales</taxon>
        <taxon>Cerasicoccaceae</taxon>
        <taxon>Cerasicoccus</taxon>
    </lineage>
</organism>
<dbReference type="RefSeq" id="WP_189512116.1">
    <property type="nucleotide sequence ID" value="NZ_BMXG01000004.1"/>
</dbReference>
<accession>A0A8J3DAD7</accession>
<keyword evidence="1" id="KW-0812">Transmembrane</keyword>
<dbReference type="Pfam" id="PF07963">
    <property type="entry name" value="N_methyl"/>
    <property type="match status" value="1"/>
</dbReference>
<keyword evidence="3" id="KW-1185">Reference proteome</keyword>
<keyword evidence="1" id="KW-1133">Transmembrane helix</keyword>
<dbReference type="InterPro" id="IPR012902">
    <property type="entry name" value="N_methyl_site"/>
</dbReference>
<keyword evidence="1" id="KW-0472">Membrane</keyword>
<dbReference type="SUPFAM" id="SSF54523">
    <property type="entry name" value="Pili subunits"/>
    <property type="match status" value="1"/>
</dbReference>
<dbReference type="PANTHER" id="PTHR30093">
    <property type="entry name" value="GENERAL SECRETION PATHWAY PROTEIN G"/>
    <property type="match status" value="1"/>
</dbReference>
<protein>
    <recommendedName>
        <fullName evidence="4">Type II secretion system protein</fullName>
    </recommendedName>
</protein>
<name>A0A8J3DAD7_9BACT</name>
<dbReference type="NCBIfam" id="TIGR02532">
    <property type="entry name" value="IV_pilin_GFxxxE"/>
    <property type="match status" value="1"/>
</dbReference>
<reference evidence="2" key="1">
    <citation type="journal article" date="2014" name="Int. J. Syst. Evol. Microbiol.">
        <title>Complete genome sequence of Corynebacterium casei LMG S-19264T (=DSM 44701T), isolated from a smear-ripened cheese.</title>
        <authorList>
            <consortium name="US DOE Joint Genome Institute (JGI-PGF)"/>
            <person name="Walter F."/>
            <person name="Albersmeier A."/>
            <person name="Kalinowski J."/>
            <person name="Ruckert C."/>
        </authorList>
    </citation>
    <scope>NUCLEOTIDE SEQUENCE</scope>
    <source>
        <strain evidence="2">KCTC 12870</strain>
    </source>
</reference>
<sequence length="270" mass="29940">MKSSSKHFGFTLIEVLVSVSIIGVLSAITVAAVGTVRESAYRSSDIAAARQLAAAYLLYPQDHNGKLLPSVPSDDDRQMTTVMDHRGNPIYQGAISDRYVFRLLPYSGGIDLFFPGRSQEHLAEIRDNDLYKISMYPSFGLNSSFVGGDYSTDGRHSVGKNPHYAITMMSQCIQPSDQIVFVSALSTPAQAETEAPYAGKFYVYGPNEWSGSYKEDTPKNMGNIHLRYANQAVVAHLDGSVALLNSEELKDMRRWSNQARDRNDPNFKPR</sequence>
<dbReference type="Gene3D" id="3.30.700.10">
    <property type="entry name" value="Glycoprotein, Type 4 Pilin"/>
    <property type="match status" value="1"/>
</dbReference>
<comment type="caution">
    <text evidence="2">The sequence shown here is derived from an EMBL/GenBank/DDBJ whole genome shotgun (WGS) entry which is preliminary data.</text>
</comment>
<evidence type="ECO:0000313" key="3">
    <source>
        <dbReference type="Proteomes" id="UP000642829"/>
    </source>
</evidence>
<proteinExistence type="predicted"/>
<feature type="transmembrane region" description="Helical" evidence="1">
    <location>
        <begin position="12"/>
        <end position="34"/>
    </location>
</feature>
<dbReference type="InterPro" id="IPR045584">
    <property type="entry name" value="Pilin-like"/>
</dbReference>
<evidence type="ECO:0008006" key="4">
    <source>
        <dbReference type="Google" id="ProtNLM"/>
    </source>
</evidence>
<reference evidence="2" key="2">
    <citation type="submission" date="2020-09" db="EMBL/GenBank/DDBJ databases">
        <authorList>
            <person name="Sun Q."/>
            <person name="Kim S."/>
        </authorList>
    </citation>
    <scope>NUCLEOTIDE SEQUENCE</scope>
    <source>
        <strain evidence="2">KCTC 12870</strain>
    </source>
</reference>
<dbReference type="AlphaFoldDB" id="A0A8J3DAD7"/>
<evidence type="ECO:0000313" key="2">
    <source>
        <dbReference type="EMBL" id="GHB94837.1"/>
    </source>
</evidence>
<evidence type="ECO:0000256" key="1">
    <source>
        <dbReference type="SAM" id="Phobius"/>
    </source>
</evidence>
<gene>
    <name evidence="2" type="ORF">GCM10007047_07970</name>
</gene>